<proteinExistence type="predicted"/>
<dbReference type="EMBL" id="AP012603">
    <property type="protein sequence ID" value="BAM91953.1"/>
    <property type="molecule type" value="Genomic_DNA"/>
</dbReference>
<dbReference type="HOGENOM" id="CLU_1692125_0_0_5"/>
<gene>
    <name evidence="1" type="ORF">S58_59760</name>
</gene>
<dbReference type="PATRIC" id="fig|1245469.3.peg.6119"/>
<dbReference type="OrthoDB" id="8234528at2"/>
<sequence>MAALTTRSDIPEPAQIAQTTTAMLTALLDDDEGVSPLSARGRSRKRIARFLEVEARIDAALELIALQLPQWQLRRIAYDDGEWHCALSRQRELPDWLDRCAEARHSDLALAILHAATEARRLQPGVSQTDARRGITTEAGVTDLLCCDNF</sequence>
<keyword evidence="2" id="KW-1185">Reference proteome</keyword>
<reference evidence="1 2" key="1">
    <citation type="journal article" date="2013" name="Appl. Environ. Microbiol.">
        <title>Genome analysis suggests that the soil oligotrophic bacterium Agromonas oligotrophica (Bradyrhizobium oligotrophicum) is a nitrogen-fixing symbiont of Aeschynomene indica.</title>
        <authorList>
            <person name="Okubo T."/>
            <person name="Fukushima S."/>
            <person name="Itakura M."/>
            <person name="Oshima K."/>
            <person name="Longtonglang A."/>
            <person name="Teaumroong N."/>
            <person name="Mitsui H."/>
            <person name="Hattori M."/>
            <person name="Hattori R."/>
            <person name="Hattori T."/>
            <person name="Minamisawa K."/>
        </authorList>
    </citation>
    <scope>NUCLEOTIDE SEQUENCE [LARGE SCALE GENOMIC DNA]</scope>
    <source>
        <strain evidence="1 2">S58</strain>
    </source>
</reference>
<dbReference type="Proteomes" id="UP000011841">
    <property type="component" value="Chromosome"/>
</dbReference>
<dbReference type="KEGG" id="aol:S58_59760"/>
<dbReference type="eggNOG" id="ENOG502ZWS1">
    <property type="taxonomic scope" value="Bacteria"/>
</dbReference>
<name>M4ZDP8_9BRAD</name>
<dbReference type="AlphaFoldDB" id="M4ZDP8"/>
<accession>M4ZDP8</accession>
<organism evidence="1 2">
    <name type="scientific">Bradyrhizobium oligotrophicum S58</name>
    <dbReference type="NCBI Taxonomy" id="1245469"/>
    <lineage>
        <taxon>Bacteria</taxon>
        <taxon>Pseudomonadati</taxon>
        <taxon>Pseudomonadota</taxon>
        <taxon>Alphaproteobacteria</taxon>
        <taxon>Hyphomicrobiales</taxon>
        <taxon>Nitrobacteraceae</taxon>
        <taxon>Bradyrhizobium</taxon>
    </lineage>
</organism>
<evidence type="ECO:0000313" key="2">
    <source>
        <dbReference type="Proteomes" id="UP000011841"/>
    </source>
</evidence>
<dbReference type="STRING" id="1245469.S58_59760"/>
<dbReference type="RefSeq" id="WP_015669038.1">
    <property type="nucleotide sequence ID" value="NC_020453.1"/>
</dbReference>
<dbReference type="GeneID" id="301819705"/>
<protein>
    <submittedName>
        <fullName evidence="1">Uncharacterized protein</fullName>
    </submittedName>
</protein>
<evidence type="ECO:0000313" key="1">
    <source>
        <dbReference type="EMBL" id="BAM91953.1"/>
    </source>
</evidence>